<dbReference type="HOGENOM" id="CLU_006533_0_3_0"/>
<dbReference type="InterPro" id="IPR050154">
    <property type="entry name" value="UbiB_kinase"/>
</dbReference>
<dbReference type="PANTHER" id="PTHR10566:SF113">
    <property type="entry name" value="PROTEIN ACTIVITY OF BC1 COMPLEX KINASE 7, CHLOROPLASTIC"/>
    <property type="match status" value="1"/>
</dbReference>
<dbReference type="AlphaFoldDB" id="G2LJD1"/>
<feature type="region of interest" description="Disordered" evidence="2">
    <location>
        <begin position="479"/>
        <end position="507"/>
    </location>
</feature>
<dbReference type="EMBL" id="CP002514">
    <property type="protein sequence ID" value="AEP12820.1"/>
    <property type="molecule type" value="Genomic_DNA"/>
</dbReference>
<feature type="domain" description="Protein kinase" evidence="3">
    <location>
        <begin position="110"/>
        <end position="443"/>
    </location>
</feature>
<protein>
    <submittedName>
        <fullName evidence="4">Putative unusual protein kinase</fullName>
    </submittedName>
</protein>
<dbReference type="PROSITE" id="PS50011">
    <property type="entry name" value="PROTEIN_KINASE_DOM"/>
    <property type="match status" value="1"/>
</dbReference>
<evidence type="ECO:0000313" key="4">
    <source>
        <dbReference type="EMBL" id="AEP12820.1"/>
    </source>
</evidence>
<name>G2LJD1_CHLTF</name>
<dbReference type="InterPro" id="IPR004147">
    <property type="entry name" value="ABC1_dom"/>
</dbReference>
<keyword evidence="4" id="KW-0418">Kinase</keyword>
<comment type="similarity">
    <text evidence="1">Belongs to the protein kinase superfamily. ADCK protein kinase family.</text>
</comment>
<dbReference type="SUPFAM" id="SSF56112">
    <property type="entry name" value="Protein kinase-like (PK-like)"/>
    <property type="match status" value="1"/>
</dbReference>
<reference evidence="4 5" key="1">
    <citation type="journal article" date="2012" name="Environ. Microbiol.">
        <title>Complete genome of Candidatus Chloracidobacterium thermophilum, a chlorophyll-based photoheterotroph belonging to the phylum Acidobacteria.</title>
        <authorList>
            <person name="Garcia Costas A.M."/>
            <person name="Liu Z."/>
            <person name="Tomsho L.P."/>
            <person name="Schuster S.C."/>
            <person name="Ward D.M."/>
            <person name="Bryant D.A."/>
        </authorList>
    </citation>
    <scope>NUCLEOTIDE SEQUENCE [LARGE SCALE GENOMIC DNA]</scope>
    <source>
        <strain evidence="4 5">B</strain>
    </source>
</reference>
<dbReference type="STRING" id="981222.Cabther_A2077"/>
<accession>G2LJD1</accession>
<dbReference type="GO" id="GO:0004672">
    <property type="term" value="F:protein kinase activity"/>
    <property type="evidence" value="ECO:0007669"/>
    <property type="project" value="InterPro"/>
</dbReference>
<evidence type="ECO:0000313" key="5">
    <source>
        <dbReference type="Proteomes" id="UP000006791"/>
    </source>
</evidence>
<proteinExistence type="inferred from homology"/>
<dbReference type="InterPro" id="IPR000719">
    <property type="entry name" value="Prot_kinase_dom"/>
</dbReference>
<gene>
    <name evidence="4" type="ordered locus">Cabther_A2077</name>
</gene>
<organism evidence="4 5">
    <name type="scientific">Chloracidobacterium thermophilum (strain B)</name>
    <dbReference type="NCBI Taxonomy" id="981222"/>
    <lineage>
        <taxon>Bacteria</taxon>
        <taxon>Pseudomonadati</taxon>
        <taxon>Acidobacteriota</taxon>
        <taxon>Terriglobia</taxon>
        <taxon>Terriglobales</taxon>
        <taxon>Acidobacteriaceae</taxon>
        <taxon>Chloracidobacterium</taxon>
    </lineage>
</organism>
<evidence type="ECO:0000259" key="3">
    <source>
        <dbReference type="PROSITE" id="PS50011"/>
    </source>
</evidence>
<dbReference type="InterPro" id="IPR011009">
    <property type="entry name" value="Kinase-like_dom_sf"/>
</dbReference>
<dbReference type="CDD" id="cd05121">
    <property type="entry name" value="ABC1_ADCK3-like"/>
    <property type="match status" value="1"/>
</dbReference>
<dbReference type="Proteomes" id="UP000006791">
    <property type="component" value="Chromosome 1"/>
</dbReference>
<dbReference type="Gene3D" id="1.10.510.10">
    <property type="entry name" value="Transferase(Phosphotransferase) domain 1"/>
    <property type="match status" value="1"/>
</dbReference>
<evidence type="ECO:0000256" key="1">
    <source>
        <dbReference type="ARBA" id="ARBA00009670"/>
    </source>
</evidence>
<feature type="compositionally biased region" description="Polar residues" evidence="2">
    <location>
        <begin position="494"/>
        <end position="507"/>
    </location>
</feature>
<sequence length="507" mass="56637">MSTHLFRRFVTIFRVLLPFFLAWLVSFLPLGSRAARQARAARRLREALEQLGIVFIKVGQVVGVRTDTLPPPYAAELARLQDAVRPVPIHLVKPFLEREYGRVLSELFERFDPEPLATASIGQVHRAQWRGREIVVKFLKPDTLQLLETDFELIRRMAGALRRVSGTPIWEDILTVVGRFEAGFREEADFAAERRHAIRLREILAPFPDVVVPETIDELCTPRVLALEFVDGCRIADVEAVRRIVRQPRRLLDRLVHLYAYMILCEGYYHADPHPGNFLVLPDGRLALLDFGMVQTLRVETRQALTDLVRAALRGHTDEVVEGFYRLGLVAPDTPRDQARAAIAEIGQINVLQSNTKNRIAAVGEAVERSRVRFLLPEDLAYAFRLIQMLEGVASYYQPGWNVIADGGAGIQAALEDLVSGVAARRAERRPAGDAAQAASMRLVANGARLRPAESPVRRLFQSVQAWLAPVAERLDSMAAPEVGTAERRPELSPVSNGTTAPRAQDG</sequence>
<dbReference type="Pfam" id="PF03109">
    <property type="entry name" value="ABC1"/>
    <property type="match status" value="1"/>
</dbReference>
<dbReference type="KEGG" id="ctm:Cabther_A2077"/>
<keyword evidence="4" id="KW-0808">Transferase</keyword>
<dbReference type="PANTHER" id="PTHR10566">
    <property type="entry name" value="CHAPERONE-ACTIVITY OF BC1 COMPLEX CABC1 -RELATED"/>
    <property type="match status" value="1"/>
</dbReference>
<dbReference type="RefSeq" id="WP_014100557.1">
    <property type="nucleotide sequence ID" value="NC_016024.1"/>
</dbReference>
<evidence type="ECO:0000256" key="2">
    <source>
        <dbReference type="SAM" id="MobiDB-lite"/>
    </source>
</evidence>
<keyword evidence="5" id="KW-1185">Reference proteome</keyword>
<dbReference type="GO" id="GO:0005524">
    <property type="term" value="F:ATP binding"/>
    <property type="evidence" value="ECO:0007669"/>
    <property type="project" value="InterPro"/>
</dbReference>